<dbReference type="SMART" id="SM00906">
    <property type="entry name" value="Fungal_trans"/>
    <property type="match status" value="1"/>
</dbReference>
<dbReference type="SUPFAM" id="SSF57701">
    <property type="entry name" value="Zn2/Cys6 DNA-binding domain"/>
    <property type="match status" value="1"/>
</dbReference>
<dbReference type="CDD" id="cd00067">
    <property type="entry name" value="GAL4"/>
    <property type="match status" value="1"/>
</dbReference>
<dbReference type="InterPro" id="IPR001138">
    <property type="entry name" value="Zn2Cys6_DnaBD"/>
</dbReference>
<dbReference type="STRING" id="303698.A0A1V6SWZ4"/>
<dbReference type="AlphaFoldDB" id="A0A1V6SWZ4"/>
<comment type="subcellular location">
    <subcellularLocation>
        <location evidence="1">Nucleus</location>
    </subcellularLocation>
</comment>
<keyword evidence="4" id="KW-0805">Transcription regulation</keyword>
<dbReference type="SMART" id="SM00066">
    <property type="entry name" value="GAL4"/>
    <property type="match status" value="1"/>
</dbReference>
<organism evidence="10 11">
    <name type="scientific">Penicillium steckii</name>
    <dbReference type="NCBI Taxonomy" id="303698"/>
    <lineage>
        <taxon>Eukaryota</taxon>
        <taxon>Fungi</taxon>
        <taxon>Dikarya</taxon>
        <taxon>Ascomycota</taxon>
        <taxon>Pezizomycotina</taxon>
        <taxon>Eurotiomycetes</taxon>
        <taxon>Eurotiomycetidae</taxon>
        <taxon>Eurotiales</taxon>
        <taxon>Aspergillaceae</taxon>
        <taxon>Penicillium</taxon>
    </lineage>
</organism>
<feature type="compositionally biased region" description="Polar residues" evidence="8">
    <location>
        <begin position="103"/>
        <end position="115"/>
    </location>
</feature>
<dbReference type="PROSITE" id="PS00463">
    <property type="entry name" value="ZN2_CY6_FUNGAL_1"/>
    <property type="match status" value="1"/>
</dbReference>
<evidence type="ECO:0000256" key="6">
    <source>
        <dbReference type="ARBA" id="ARBA00023163"/>
    </source>
</evidence>
<dbReference type="CDD" id="cd12148">
    <property type="entry name" value="fungal_TF_MHR"/>
    <property type="match status" value="1"/>
</dbReference>
<keyword evidence="7" id="KW-0539">Nucleus</keyword>
<gene>
    <name evidence="10" type="ORF">PENSTE_c018G05224</name>
</gene>
<dbReference type="Pfam" id="PF00172">
    <property type="entry name" value="Zn_clus"/>
    <property type="match status" value="1"/>
</dbReference>
<dbReference type="EMBL" id="MLKD01000018">
    <property type="protein sequence ID" value="OQE18254.1"/>
    <property type="molecule type" value="Genomic_DNA"/>
</dbReference>
<dbReference type="GO" id="GO:0008270">
    <property type="term" value="F:zinc ion binding"/>
    <property type="evidence" value="ECO:0007669"/>
    <property type="project" value="InterPro"/>
</dbReference>
<dbReference type="GO" id="GO:0006351">
    <property type="term" value="P:DNA-templated transcription"/>
    <property type="evidence" value="ECO:0007669"/>
    <property type="project" value="InterPro"/>
</dbReference>
<keyword evidence="11" id="KW-1185">Reference proteome</keyword>
<dbReference type="Pfam" id="PF04082">
    <property type="entry name" value="Fungal_trans"/>
    <property type="match status" value="1"/>
</dbReference>
<dbReference type="OrthoDB" id="298012at2759"/>
<evidence type="ECO:0000256" key="8">
    <source>
        <dbReference type="SAM" id="MobiDB-lite"/>
    </source>
</evidence>
<dbReference type="InterPro" id="IPR052202">
    <property type="entry name" value="Yeast_MetPath_Reg"/>
</dbReference>
<feature type="domain" description="Zn(2)-C6 fungal-type" evidence="9">
    <location>
        <begin position="22"/>
        <end position="51"/>
    </location>
</feature>
<dbReference type="PANTHER" id="PTHR47782">
    <property type="entry name" value="ZN(II)2CYS6 TRANSCRIPTION FACTOR (EUROFUNG)-RELATED"/>
    <property type="match status" value="1"/>
</dbReference>
<dbReference type="GO" id="GO:0045944">
    <property type="term" value="P:positive regulation of transcription by RNA polymerase II"/>
    <property type="evidence" value="ECO:0007669"/>
    <property type="project" value="TreeGrafter"/>
</dbReference>
<reference evidence="11" key="1">
    <citation type="journal article" date="2017" name="Nat. Microbiol.">
        <title>Global analysis of biosynthetic gene clusters reveals vast potential of secondary metabolite production in Penicillium species.</title>
        <authorList>
            <person name="Nielsen J.C."/>
            <person name="Grijseels S."/>
            <person name="Prigent S."/>
            <person name="Ji B."/>
            <person name="Dainat J."/>
            <person name="Nielsen K.F."/>
            <person name="Frisvad J.C."/>
            <person name="Workman M."/>
            <person name="Nielsen J."/>
        </authorList>
    </citation>
    <scope>NUCLEOTIDE SEQUENCE [LARGE SCALE GENOMIC DNA]</scope>
    <source>
        <strain evidence="11">IBT 24891</strain>
    </source>
</reference>
<dbReference type="PROSITE" id="PS50048">
    <property type="entry name" value="ZN2_CY6_FUNGAL_2"/>
    <property type="match status" value="1"/>
</dbReference>
<dbReference type="InterPro" id="IPR007219">
    <property type="entry name" value="XnlR_reg_dom"/>
</dbReference>
<evidence type="ECO:0000256" key="1">
    <source>
        <dbReference type="ARBA" id="ARBA00004123"/>
    </source>
</evidence>
<keyword evidence="2" id="KW-0479">Metal-binding</keyword>
<evidence type="ECO:0000256" key="7">
    <source>
        <dbReference type="ARBA" id="ARBA00023242"/>
    </source>
</evidence>
<dbReference type="Gene3D" id="4.10.240.10">
    <property type="entry name" value="Zn(2)-C6 fungal-type DNA-binding domain"/>
    <property type="match status" value="1"/>
</dbReference>
<evidence type="ECO:0000256" key="3">
    <source>
        <dbReference type="ARBA" id="ARBA00022833"/>
    </source>
</evidence>
<keyword evidence="5" id="KW-0238">DNA-binding</keyword>
<accession>A0A1V6SWZ4</accession>
<evidence type="ECO:0000313" key="10">
    <source>
        <dbReference type="EMBL" id="OQE18254.1"/>
    </source>
</evidence>
<evidence type="ECO:0000313" key="11">
    <source>
        <dbReference type="Proteomes" id="UP000191285"/>
    </source>
</evidence>
<dbReference type="InterPro" id="IPR036864">
    <property type="entry name" value="Zn2-C6_fun-type_DNA-bd_sf"/>
</dbReference>
<name>A0A1V6SWZ4_9EURO</name>
<dbReference type="GO" id="GO:0000981">
    <property type="term" value="F:DNA-binding transcription factor activity, RNA polymerase II-specific"/>
    <property type="evidence" value="ECO:0007669"/>
    <property type="project" value="InterPro"/>
</dbReference>
<evidence type="ECO:0000256" key="4">
    <source>
        <dbReference type="ARBA" id="ARBA00023015"/>
    </source>
</evidence>
<evidence type="ECO:0000256" key="5">
    <source>
        <dbReference type="ARBA" id="ARBA00023125"/>
    </source>
</evidence>
<evidence type="ECO:0000259" key="9">
    <source>
        <dbReference type="PROSITE" id="PS50048"/>
    </source>
</evidence>
<sequence length="596" mass="66486">MRRGSDIAGIDSPVTPRQRGKACERCWKRKQKCDRTLPACSTCINVGQECVPRRFDVEPITNTGGNLSHSAVPSYVETLKRKRESLQKQLRHKRARHADDFNTEQSQAVSVQLSENAGHEKEQETTERTVEAAMGEIGFLSRSAMAEPRSERDEDPQELATGRMLRAALAITGANPIESRIDALQQVVGGMADQSFSLKRPLVTPFMSRFLDTEGIRFLHINSTHVWEDLEEFFAESESSRNQAFIAKPSRLFNFYLAIATGMLVSPQSASLQGLACSIHAAAVKLFNTIAQSESNSNILSCMISIVMFSMHCPLGGSTWHLVGLAMKKAIAFGFHKDSKPDASISEYSEALIEKYNIFWDLYTLDRNISAIMDRPFGVEDGDITVPPPEDYLGSPTEEQRPALRSVMHARLISGIRNSPSESLVFHYNNFADWRDIVREHSSSIPAIHILQLKCRAIVEVLKTRRADNTTGQSLICSPATIERDFLEICVDYIQEAYRQSELDNYIGGTVDAFDSFAAGIVIICLRERFPQSFRDQQIVNKCTTLLTLLGERFSGLKGFRRTLWDLSNATAPGSFITNLPIIVPNGLRSLIQGAL</sequence>
<feature type="compositionally biased region" description="Basic and acidic residues" evidence="8">
    <location>
        <begin position="117"/>
        <end position="128"/>
    </location>
</feature>
<keyword evidence="6" id="KW-0804">Transcription</keyword>
<protein>
    <recommendedName>
        <fullName evidence="9">Zn(2)-C6 fungal-type domain-containing protein</fullName>
    </recommendedName>
</protein>
<dbReference type="GO" id="GO:0043565">
    <property type="term" value="F:sequence-specific DNA binding"/>
    <property type="evidence" value="ECO:0007669"/>
    <property type="project" value="TreeGrafter"/>
</dbReference>
<dbReference type="GO" id="GO:0005634">
    <property type="term" value="C:nucleus"/>
    <property type="evidence" value="ECO:0007669"/>
    <property type="project" value="UniProtKB-SubCell"/>
</dbReference>
<feature type="region of interest" description="Disordered" evidence="8">
    <location>
        <begin position="88"/>
        <end position="128"/>
    </location>
</feature>
<keyword evidence="3" id="KW-0862">Zinc</keyword>
<dbReference type="PANTHER" id="PTHR47782:SF14">
    <property type="entry name" value="ZN(II)2CYS6 TRANSCRIPTION FACTOR (EUROFUNG)"/>
    <property type="match status" value="1"/>
</dbReference>
<comment type="caution">
    <text evidence="10">The sequence shown here is derived from an EMBL/GenBank/DDBJ whole genome shotgun (WGS) entry which is preliminary data.</text>
</comment>
<dbReference type="Proteomes" id="UP000191285">
    <property type="component" value="Unassembled WGS sequence"/>
</dbReference>
<proteinExistence type="predicted"/>
<evidence type="ECO:0000256" key="2">
    <source>
        <dbReference type="ARBA" id="ARBA00022723"/>
    </source>
</evidence>